<keyword evidence="3" id="KW-1003">Cell membrane</keyword>
<evidence type="ECO:0000256" key="4">
    <source>
        <dbReference type="ARBA" id="ARBA00022692"/>
    </source>
</evidence>
<feature type="transmembrane region" description="Helical" evidence="7">
    <location>
        <begin position="82"/>
        <end position="100"/>
    </location>
</feature>
<evidence type="ECO:0000256" key="6">
    <source>
        <dbReference type="ARBA" id="ARBA00023136"/>
    </source>
</evidence>
<evidence type="ECO:0000313" key="9">
    <source>
        <dbReference type="Proteomes" id="UP000001208"/>
    </source>
</evidence>
<dbReference type="RefSeq" id="WP_012499733.1">
    <property type="nucleotide sequence ID" value="NC_011026.1"/>
</dbReference>
<dbReference type="PANTHER" id="PTHR40043">
    <property type="entry name" value="UPF0719 INNER MEMBRANE PROTEIN YJFL"/>
    <property type="match status" value="1"/>
</dbReference>
<feature type="transmembrane region" description="Helical" evidence="7">
    <location>
        <begin position="6"/>
        <end position="27"/>
    </location>
</feature>
<dbReference type="eggNOG" id="COG3766">
    <property type="taxonomic scope" value="Bacteria"/>
</dbReference>
<name>B3QYM1_CHLT3</name>
<reference evidence="8 9" key="1">
    <citation type="submission" date="2008-06" db="EMBL/GenBank/DDBJ databases">
        <title>Complete sequence of Chloroherpeton thalassium ATCC 35110.</title>
        <authorList>
            <consortium name="US DOE Joint Genome Institute"/>
            <person name="Lucas S."/>
            <person name="Copeland A."/>
            <person name="Lapidus A."/>
            <person name="Glavina del Rio T."/>
            <person name="Dalin E."/>
            <person name="Tice H."/>
            <person name="Bruce D."/>
            <person name="Goodwin L."/>
            <person name="Pitluck S."/>
            <person name="Schmutz J."/>
            <person name="Larimer F."/>
            <person name="Land M."/>
            <person name="Hauser L."/>
            <person name="Kyrpides N."/>
            <person name="Mikhailova N."/>
            <person name="Liu Z."/>
            <person name="Li T."/>
            <person name="Zhao F."/>
            <person name="Overmann J."/>
            <person name="Bryant D.A."/>
            <person name="Richardson P."/>
        </authorList>
    </citation>
    <scope>NUCLEOTIDE SEQUENCE [LARGE SCALE GENOMIC DNA]</scope>
    <source>
        <strain evidence="9">ATCC 35110 / GB-78</strain>
    </source>
</reference>
<dbReference type="PANTHER" id="PTHR40043:SF1">
    <property type="entry name" value="UPF0719 INNER MEMBRANE PROTEIN YJFL"/>
    <property type="match status" value="1"/>
</dbReference>
<dbReference type="AlphaFoldDB" id="B3QYM1"/>
<dbReference type="OrthoDB" id="5416313at2"/>
<feature type="transmembrane region" description="Helical" evidence="7">
    <location>
        <begin position="185"/>
        <end position="206"/>
    </location>
</feature>
<comment type="subcellular location">
    <subcellularLocation>
        <location evidence="1">Cell membrane</location>
        <topology evidence="1">Multi-pass membrane protein</topology>
    </subcellularLocation>
</comment>
<evidence type="ECO:0008006" key="10">
    <source>
        <dbReference type="Google" id="ProtNLM"/>
    </source>
</evidence>
<dbReference type="EMBL" id="CP001100">
    <property type="protein sequence ID" value="ACF13649.1"/>
    <property type="molecule type" value="Genomic_DNA"/>
</dbReference>
<feature type="transmembrane region" description="Helical" evidence="7">
    <location>
        <begin position="148"/>
        <end position="173"/>
    </location>
</feature>
<accession>B3QYM1</accession>
<dbReference type="Proteomes" id="UP000001208">
    <property type="component" value="Chromosome"/>
</dbReference>
<feature type="transmembrane region" description="Helical" evidence="7">
    <location>
        <begin position="260"/>
        <end position="281"/>
    </location>
</feature>
<comment type="similarity">
    <text evidence="2">Belongs to the UPF0719 family.</text>
</comment>
<evidence type="ECO:0000313" key="8">
    <source>
        <dbReference type="EMBL" id="ACF13649.1"/>
    </source>
</evidence>
<evidence type="ECO:0000256" key="3">
    <source>
        <dbReference type="ARBA" id="ARBA00022475"/>
    </source>
</evidence>
<keyword evidence="6 7" id="KW-0472">Membrane</keyword>
<dbReference type="InterPro" id="IPR007140">
    <property type="entry name" value="DUF350"/>
</dbReference>
<evidence type="ECO:0000256" key="7">
    <source>
        <dbReference type="SAM" id="Phobius"/>
    </source>
</evidence>
<evidence type="ECO:0000256" key="2">
    <source>
        <dbReference type="ARBA" id="ARBA00005779"/>
    </source>
</evidence>
<dbReference type="HOGENOM" id="CLU_079328_0_0_10"/>
<evidence type="ECO:0000256" key="1">
    <source>
        <dbReference type="ARBA" id="ARBA00004651"/>
    </source>
</evidence>
<feature type="transmembrane region" description="Helical" evidence="7">
    <location>
        <begin position="121"/>
        <end position="142"/>
    </location>
</feature>
<organism evidence="8 9">
    <name type="scientific">Chloroherpeton thalassium (strain ATCC 35110 / GB-78)</name>
    <dbReference type="NCBI Taxonomy" id="517418"/>
    <lineage>
        <taxon>Bacteria</taxon>
        <taxon>Pseudomonadati</taxon>
        <taxon>Chlorobiota</taxon>
        <taxon>Chlorobiia</taxon>
        <taxon>Chlorobiales</taxon>
        <taxon>Chloroherpetonaceae</taxon>
        <taxon>Chloroherpeton</taxon>
    </lineage>
</organism>
<feature type="transmembrane region" description="Helical" evidence="7">
    <location>
        <begin position="47"/>
        <end position="70"/>
    </location>
</feature>
<keyword evidence="9" id="KW-1185">Reference proteome</keyword>
<dbReference type="Pfam" id="PF03994">
    <property type="entry name" value="DUF350"/>
    <property type="match status" value="2"/>
</dbReference>
<dbReference type="GO" id="GO:0005886">
    <property type="term" value="C:plasma membrane"/>
    <property type="evidence" value="ECO:0007669"/>
    <property type="project" value="UniProtKB-SubCell"/>
</dbReference>
<proteinExistence type="inferred from homology"/>
<evidence type="ECO:0000256" key="5">
    <source>
        <dbReference type="ARBA" id="ARBA00022989"/>
    </source>
</evidence>
<protein>
    <recommendedName>
        <fullName evidence="10">DUF350 domain-containing protein</fullName>
    </recommendedName>
</protein>
<dbReference type="KEGG" id="cts:Ctha_1185"/>
<sequence>MIFQDFITTAIYLIAAFLVFLLGKAVYSLVNKSKFDVRHELLEQDNLAFALTLSGYFFGLVFAIGGVIFGPSNGLVEDLIDIFFYGIVSIVLLNLSIVINDKLILYKFDNVKEIIVDRNSGTGIVEAASYVAVGMNVSGAVSGQGGDLITALVFWALGQVTLILGGILYNLIVPFDIHDEIEKDNVAVGVAFAGVLVALGNIIRVGSAGDFISWYDNLSRFGADVLLGLLLLPIVRFTIAKVMLPGADITKEFVGQEEPNIGLGAVEAVSFISASLLIGWVL</sequence>
<gene>
    <name evidence="8" type="ordered locus">Ctha_1185</name>
</gene>
<dbReference type="STRING" id="517418.Ctha_1185"/>
<keyword evidence="4 7" id="KW-0812">Transmembrane</keyword>
<feature type="transmembrane region" description="Helical" evidence="7">
    <location>
        <begin position="218"/>
        <end position="239"/>
    </location>
</feature>
<keyword evidence="5 7" id="KW-1133">Transmembrane helix</keyword>